<gene>
    <name evidence="13" type="ORF">BCL74_2419</name>
</gene>
<dbReference type="InterPro" id="IPR008927">
    <property type="entry name" value="6-PGluconate_DH-like_C_sf"/>
</dbReference>
<keyword evidence="7" id="KW-0521">NADP</keyword>
<dbReference type="Gene3D" id="3.40.50.720">
    <property type="entry name" value="NAD(P)-binding Rossmann-like Domain"/>
    <property type="match status" value="1"/>
</dbReference>
<evidence type="ECO:0000256" key="1">
    <source>
        <dbReference type="ARBA" id="ARBA00002919"/>
    </source>
</evidence>
<dbReference type="SUPFAM" id="SSF48179">
    <property type="entry name" value="6-phosphogluconate dehydrogenase C-terminal domain-like"/>
    <property type="match status" value="1"/>
</dbReference>
<comment type="function">
    <text evidence="1">Catalyzes the NADPH-dependent reduction of ketopantoate into pantoic acid.</text>
</comment>
<evidence type="ECO:0000259" key="12">
    <source>
        <dbReference type="Pfam" id="PF08546"/>
    </source>
</evidence>
<evidence type="ECO:0000259" key="11">
    <source>
        <dbReference type="Pfam" id="PF02558"/>
    </source>
</evidence>
<proteinExistence type="inferred from homology"/>
<dbReference type="InterPro" id="IPR036291">
    <property type="entry name" value="NAD(P)-bd_dom_sf"/>
</dbReference>
<dbReference type="PANTHER" id="PTHR21708:SF45">
    <property type="entry name" value="2-DEHYDROPANTOATE 2-REDUCTASE"/>
    <property type="match status" value="1"/>
</dbReference>
<dbReference type="OrthoDB" id="247668at2"/>
<dbReference type="EC" id="1.1.1.169" evidence="4"/>
<comment type="catalytic activity">
    <reaction evidence="10">
        <text>(R)-pantoate + NADP(+) = 2-dehydropantoate + NADPH + H(+)</text>
        <dbReference type="Rhea" id="RHEA:16233"/>
        <dbReference type="ChEBI" id="CHEBI:11561"/>
        <dbReference type="ChEBI" id="CHEBI:15378"/>
        <dbReference type="ChEBI" id="CHEBI:15980"/>
        <dbReference type="ChEBI" id="CHEBI:57783"/>
        <dbReference type="ChEBI" id="CHEBI:58349"/>
        <dbReference type="EC" id="1.1.1.169"/>
    </reaction>
</comment>
<protein>
    <recommendedName>
        <fullName evidence="5">2-dehydropantoate 2-reductase</fullName>
        <ecNumber evidence="4">1.1.1.169</ecNumber>
    </recommendedName>
    <alternativeName>
        <fullName evidence="9">Ketopantoate reductase</fullName>
    </alternativeName>
</protein>
<dbReference type="FunFam" id="1.10.1040.10:FF:000017">
    <property type="entry name" value="2-dehydropantoate 2-reductase"/>
    <property type="match status" value="1"/>
</dbReference>
<dbReference type="PANTHER" id="PTHR21708">
    <property type="entry name" value="PROBABLE 2-DEHYDROPANTOATE 2-REDUCTASE"/>
    <property type="match status" value="1"/>
</dbReference>
<evidence type="ECO:0000256" key="8">
    <source>
        <dbReference type="ARBA" id="ARBA00023002"/>
    </source>
</evidence>
<dbReference type="Proteomes" id="UP000277424">
    <property type="component" value="Unassembled WGS sequence"/>
</dbReference>
<name>A0A420WHJ5_9PROT</name>
<comment type="similarity">
    <text evidence="3">Belongs to the ketopantoate reductase family.</text>
</comment>
<evidence type="ECO:0000256" key="6">
    <source>
        <dbReference type="ARBA" id="ARBA00022655"/>
    </source>
</evidence>
<feature type="domain" description="Ketopantoate reductase N-terminal" evidence="11">
    <location>
        <begin position="3"/>
        <end position="105"/>
    </location>
</feature>
<dbReference type="Pfam" id="PF08546">
    <property type="entry name" value="ApbA_C"/>
    <property type="match status" value="1"/>
</dbReference>
<reference evidence="13 14" key="1">
    <citation type="submission" date="2018-10" db="EMBL/GenBank/DDBJ databases">
        <title>Comparative analysis of microorganisms from saline springs in Andes Mountain Range, Colombia.</title>
        <authorList>
            <person name="Rubin E."/>
        </authorList>
    </citation>
    <scope>NUCLEOTIDE SEQUENCE [LARGE SCALE GENOMIC DNA]</scope>
    <source>
        <strain evidence="13 14">USBA 36</strain>
    </source>
</reference>
<evidence type="ECO:0000313" key="14">
    <source>
        <dbReference type="Proteomes" id="UP000277424"/>
    </source>
</evidence>
<keyword evidence="8" id="KW-0560">Oxidoreductase</keyword>
<keyword evidence="6" id="KW-0566">Pantothenate biosynthesis</keyword>
<evidence type="ECO:0000256" key="5">
    <source>
        <dbReference type="ARBA" id="ARBA00019465"/>
    </source>
</evidence>
<dbReference type="RefSeq" id="WP_121220265.1">
    <property type="nucleotide sequence ID" value="NZ_RBIG01000002.1"/>
</dbReference>
<organism evidence="13 14">
    <name type="scientific">Oceanibaculum indicum</name>
    <dbReference type="NCBI Taxonomy" id="526216"/>
    <lineage>
        <taxon>Bacteria</taxon>
        <taxon>Pseudomonadati</taxon>
        <taxon>Pseudomonadota</taxon>
        <taxon>Alphaproteobacteria</taxon>
        <taxon>Rhodospirillales</taxon>
        <taxon>Oceanibaculaceae</taxon>
        <taxon>Oceanibaculum</taxon>
    </lineage>
</organism>
<evidence type="ECO:0000256" key="9">
    <source>
        <dbReference type="ARBA" id="ARBA00032024"/>
    </source>
</evidence>
<evidence type="ECO:0000313" key="13">
    <source>
        <dbReference type="EMBL" id="RKQ70471.1"/>
    </source>
</evidence>
<evidence type="ECO:0000256" key="10">
    <source>
        <dbReference type="ARBA" id="ARBA00048793"/>
    </source>
</evidence>
<dbReference type="Pfam" id="PF02558">
    <property type="entry name" value="ApbA"/>
    <property type="match status" value="1"/>
</dbReference>
<dbReference type="UniPathway" id="UPA00028">
    <property type="reaction ID" value="UER00004"/>
</dbReference>
<dbReference type="EMBL" id="RBIG01000002">
    <property type="protein sequence ID" value="RKQ70471.1"/>
    <property type="molecule type" value="Genomic_DNA"/>
</dbReference>
<evidence type="ECO:0000256" key="4">
    <source>
        <dbReference type="ARBA" id="ARBA00013014"/>
    </source>
</evidence>
<dbReference type="AlphaFoldDB" id="A0A420WHJ5"/>
<dbReference type="GO" id="GO:0015940">
    <property type="term" value="P:pantothenate biosynthetic process"/>
    <property type="evidence" value="ECO:0007669"/>
    <property type="project" value="UniProtKB-UniPathway"/>
</dbReference>
<feature type="domain" description="Ketopantoate reductase C-terminal" evidence="12">
    <location>
        <begin position="197"/>
        <end position="318"/>
    </location>
</feature>
<dbReference type="InterPro" id="IPR013328">
    <property type="entry name" value="6PGD_dom2"/>
</dbReference>
<sequence>MKICIYGAGSVGGYLGARLAAADGIEASLIARGAHLAAIRQDGLTLHQQGESLTVRPAASDNPADFGPQDVVICTVKAHGLTGIARSMAPLLGPDTAVVFAMNGVPWWYFHALPGHHEGRSIDRLDPGGIIRDAIGPERAIGCVVHIGAEVTSPGTVTVTGRERFEMGEPDGSMSPRLTRLMEAFGTAGITAVAHDNIRDYVWSKLLGNITSNPLSALTRATMGQLYDDDILRGFMRRMMEEAEAVASALGASLPVSIDKRFESGPRLKDFKTSTLQDLLAGRPLEIEPIVGAVVELGDLTGVDTPSIDLIYALLKRLAINEGLYPAG</sequence>
<dbReference type="NCBIfam" id="NF005089">
    <property type="entry name" value="PRK06522.1-4"/>
    <property type="match status" value="1"/>
</dbReference>
<evidence type="ECO:0000256" key="2">
    <source>
        <dbReference type="ARBA" id="ARBA00004994"/>
    </source>
</evidence>
<comment type="pathway">
    <text evidence="2">Cofactor biosynthesis; (R)-pantothenate biosynthesis; (R)-pantoate from 3-methyl-2-oxobutanoate: step 2/2.</text>
</comment>
<accession>A0A420WHJ5</accession>
<dbReference type="FunFam" id="3.40.50.720:FF:000307">
    <property type="entry name" value="2-dehydropantoate 2-reductase"/>
    <property type="match status" value="1"/>
</dbReference>
<evidence type="ECO:0000256" key="3">
    <source>
        <dbReference type="ARBA" id="ARBA00007870"/>
    </source>
</evidence>
<dbReference type="SUPFAM" id="SSF51735">
    <property type="entry name" value="NAD(P)-binding Rossmann-fold domains"/>
    <property type="match status" value="1"/>
</dbReference>
<dbReference type="InterPro" id="IPR051402">
    <property type="entry name" value="KPR-Related"/>
</dbReference>
<dbReference type="GO" id="GO:0005737">
    <property type="term" value="C:cytoplasm"/>
    <property type="evidence" value="ECO:0007669"/>
    <property type="project" value="TreeGrafter"/>
</dbReference>
<comment type="caution">
    <text evidence="13">The sequence shown here is derived from an EMBL/GenBank/DDBJ whole genome shotgun (WGS) entry which is preliminary data.</text>
</comment>
<dbReference type="InterPro" id="IPR013752">
    <property type="entry name" value="KPA_reductase"/>
</dbReference>
<evidence type="ECO:0000256" key="7">
    <source>
        <dbReference type="ARBA" id="ARBA00022857"/>
    </source>
</evidence>
<dbReference type="Gene3D" id="1.10.1040.10">
    <property type="entry name" value="N-(1-d-carboxylethyl)-l-norvaline Dehydrogenase, domain 2"/>
    <property type="match status" value="1"/>
</dbReference>
<dbReference type="InterPro" id="IPR013332">
    <property type="entry name" value="KPR_N"/>
</dbReference>
<dbReference type="GO" id="GO:0008677">
    <property type="term" value="F:2-dehydropantoate 2-reductase activity"/>
    <property type="evidence" value="ECO:0007669"/>
    <property type="project" value="UniProtKB-EC"/>
</dbReference>